<evidence type="ECO:0000256" key="13">
    <source>
        <dbReference type="ARBA" id="ARBA00023224"/>
    </source>
</evidence>
<dbReference type="SUPFAM" id="SSF50729">
    <property type="entry name" value="PH domain-like"/>
    <property type="match status" value="1"/>
</dbReference>
<dbReference type="AlphaFoldDB" id="A0A670ZEU2"/>
<dbReference type="CDD" id="cd00275">
    <property type="entry name" value="C2_PLC_like"/>
    <property type="match status" value="1"/>
</dbReference>
<dbReference type="GO" id="GO:0048015">
    <property type="term" value="P:phosphatidylinositol-mediated signaling"/>
    <property type="evidence" value="ECO:0007669"/>
    <property type="project" value="TreeGrafter"/>
</dbReference>
<dbReference type="Pfam" id="PF09279">
    <property type="entry name" value="EF-hand_like"/>
    <property type="match status" value="1"/>
</dbReference>
<dbReference type="PROSITE" id="PS50007">
    <property type="entry name" value="PIPLC_X_DOMAIN"/>
    <property type="match status" value="1"/>
</dbReference>
<evidence type="ECO:0000313" key="21">
    <source>
        <dbReference type="Proteomes" id="UP000472273"/>
    </source>
</evidence>
<dbReference type="PROSITE" id="PS50003">
    <property type="entry name" value="PH_DOMAIN"/>
    <property type="match status" value="1"/>
</dbReference>
<evidence type="ECO:0000256" key="5">
    <source>
        <dbReference type="ARBA" id="ARBA00022490"/>
    </source>
</evidence>
<dbReference type="Proteomes" id="UP000472273">
    <property type="component" value="Unplaced"/>
</dbReference>
<dbReference type="GO" id="GO:0016042">
    <property type="term" value="P:lipid catabolic process"/>
    <property type="evidence" value="ECO:0007669"/>
    <property type="project" value="UniProtKB-KW"/>
</dbReference>
<dbReference type="Pfam" id="PF00388">
    <property type="entry name" value="PI-PLC-X"/>
    <property type="match status" value="1"/>
</dbReference>
<feature type="domain" description="PH" evidence="16">
    <location>
        <begin position="30"/>
        <end position="138"/>
    </location>
</feature>
<dbReference type="EC" id="3.1.4.11" evidence="4 15"/>
<dbReference type="InterPro" id="IPR011993">
    <property type="entry name" value="PH-like_dom_sf"/>
</dbReference>
<dbReference type="SMART" id="SM00149">
    <property type="entry name" value="PLCYc"/>
    <property type="match status" value="1"/>
</dbReference>
<reference evidence="20" key="1">
    <citation type="submission" date="2025-08" db="UniProtKB">
        <authorList>
            <consortium name="Ensembl"/>
        </authorList>
    </citation>
    <scope>IDENTIFICATION</scope>
</reference>
<evidence type="ECO:0000256" key="11">
    <source>
        <dbReference type="ARBA" id="ARBA00023098"/>
    </source>
</evidence>
<dbReference type="GeneTree" id="ENSGT00940000158374"/>
<dbReference type="PRINTS" id="PR00390">
    <property type="entry name" value="PHPHLIPASEC"/>
</dbReference>
<name>A0A670ZEU2_PSETE</name>
<dbReference type="InterPro" id="IPR035892">
    <property type="entry name" value="C2_domain_sf"/>
</dbReference>
<comment type="cofactor">
    <cofactor evidence="1">
        <name>Ca(2+)</name>
        <dbReference type="ChEBI" id="CHEBI:29108"/>
    </cofactor>
</comment>
<dbReference type="SUPFAM" id="SSF47473">
    <property type="entry name" value="EF-hand"/>
    <property type="match status" value="1"/>
</dbReference>
<accession>A0A670ZEU2</accession>
<dbReference type="FunFam" id="2.30.29.30:FF:000063">
    <property type="entry name" value="Phosphoinositide phospholipase C"/>
    <property type="match status" value="1"/>
</dbReference>
<evidence type="ECO:0000256" key="6">
    <source>
        <dbReference type="ARBA" id="ARBA00022723"/>
    </source>
</evidence>
<evidence type="ECO:0000259" key="18">
    <source>
        <dbReference type="PROSITE" id="PS50008"/>
    </source>
</evidence>
<dbReference type="SUPFAM" id="SSF51695">
    <property type="entry name" value="PLC-like phosphodiesterases"/>
    <property type="match status" value="1"/>
</dbReference>
<evidence type="ECO:0000256" key="9">
    <source>
        <dbReference type="ARBA" id="ARBA00022837"/>
    </source>
</evidence>
<dbReference type="SUPFAM" id="SSF49562">
    <property type="entry name" value="C2 domain (Calcium/lipid-binding domain, CaLB)"/>
    <property type="match status" value="1"/>
</dbReference>
<proteinExistence type="predicted"/>
<dbReference type="SMART" id="SM00054">
    <property type="entry name" value="EFh"/>
    <property type="match status" value="2"/>
</dbReference>
<dbReference type="InterPro" id="IPR015359">
    <property type="entry name" value="PLC_EF-hand-like"/>
</dbReference>
<feature type="domain" description="PI-PLC Y-box" evidence="18">
    <location>
        <begin position="565"/>
        <end position="655"/>
    </location>
</feature>
<dbReference type="CDD" id="cd13364">
    <property type="entry name" value="PH_PLC_eta"/>
    <property type="match status" value="1"/>
</dbReference>
<feature type="domain" description="EF-hand" evidence="19">
    <location>
        <begin position="154"/>
        <end position="189"/>
    </location>
</feature>
<keyword evidence="12" id="KW-0472">Membrane</keyword>
<dbReference type="Gene3D" id="2.60.40.150">
    <property type="entry name" value="C2 domain"/>
    <property type="match status" value="1"/>
</dbReference>
<evidence type="ECO:0000256" key="7">
    <source>
        <dbReference type="ARBA" id="ARBA00022737"/>
    </source>
</evidence>
<evidence type="ECO:0000256" key="1">
    <source>
        <dbReference type="ARBA" id="ARBA00001913"/>
    </source>
</evidence>
<dbReference type="SMART" id="SM00233">
    <property type="entry name" value="PH"/>
    <property type="match status" value="1"/>
</dbReference>
<dbReference type="PROSITE" id="PS50008">
    <property type="entry name" value="PIPLC_Y_DOMAIN"/>
    <property type="match status" value="1"/>
</dbReference>
<dbReference type="InterPro" id="IPR018247">
    <property type="entry name" value="EF_Hand_1_Ca_BS"/>
</dbReference>
<evidence type="ECO:0000256" key="2">
    <source>
        <dbReference type="ARBA" id="ARBA00004370"/>
    </source>
</evidence>
<dbReference type="InterPro" id="IPR000909">
    <property type="entry name" value="PLipase_C_PInositol-sp_X_dom"/>
</dbReference>
<dbReference type="GO" id="GO:0005737">
    <property type="term" value="C:cytoplasm"/>
    <property type="evidence" value="ECO:0007669"/>
    <property type="project" value="UniProtKB-SubCell"/>
</dbReference>
<evidence type="ECO:0000259" key="16">
    <source>
        <dbReference type="PROSITE" id="PS50003"/>
    </source>
</evidence>
<keyword evidence="6" id="KW-0479">Metal-binding</keyword>
<dbReference type="FunFam" id="3.20.20.190:FF:000002">
    <property type="entry name" value="Phosphoinositide phospholipase C"/>
    <property type="match status" value="1"/>
</dbReference>
<dbReference type="PROSITE" id="PS50222">
    <property type="entry name" value="EF_HAND_2"/>
    <property type="match status" value="2"/>
</dbReference>
<gene>
    <name evidence="20" type="primary">PLCH2</name>
</gene>
<dbReference type="InterPro" id="IPR017946">
    <property type="entry name" value="PLC-like_Pdiesterase_TIM-brl"/>
</dbReference>
<dbReference type="Gene3D" id="1.10.238.10">
    <property type="entry name" value="EF-hand"/>
    <property type="match status" value="2"/>
</dbReference>
<evidence type="ECO:0000259" key="17">
    <source>
        <dbReference type="PROSITE" id="PS50004"/>
    </source>
</evidence>
<feature type="domain" description="EF-hand" evidence="19">
    <location>
        <begin position="190"/>
        <end position="226"/>
    </location>
</feature>
<evidence type="ECO:0000256" key="3">
    <source>
        <dbReference type="ARBA" id="ARBA00004496"/>
    </source>
</evidence>
<dbReference type="Pfam" id="PF16457">
    <property type="entry name" value="PH_12"/>
    <property type="match status" value="1"/>
</dbReference>
<sequence>MANENVVKLITNIYFPPLFFSPPVVEKCMSSMQAGTQMIKLRGSSKGLVRFYYLDEHKSCIRWRPSRKNEKAKISIDSIQEVCEGKQSEIFQRYGDGSFDPNCCFTIYYGDHMESLDLVSSNGEEARMWITGLKYLMAGISDEDSLSKRQRTRDQYPFRMQTFDEADKNGDGSLSINEVLQLMHKLNVNLPRQKVKQMFKEADTDDNQGTLDFEEFCAFYKMMSTRRDLYLLMLAYSNHKDFLDPEDLKRFLDTEQKMSNVTKEHCLEIINQFEPCPENRQQGALGIDGFTTYMRSPAGDIFNPKHYHVNQDMTRPLSHYFIASSHNTYLMGDQLMSQSRVDMYAWVLQSGCRCVEVDCWDGPDGEPIVHHGYTLTSKILFKDVVETINKYAFIKSEYPVILSIENHCSVTQQKKMAQYLVEILGDKLDLSTVNSEDSNELPSPESLKGKILVKGKKLPANISEDAEEGEVSDEDSADEMDDDCKLMNGDVSIEKKLDSLIKESKIRDCEDQNNFAVTTLSSSGKLGNKPDLKKIRWGKGGRMREALTSKGGQIQPSLVPVSSSWQVSSFSETKAHQILQQKPAQYLRFNQHQLSRIYPSSYRVDSSNYNPQPFWNAGCQLVALNYQSEGRMLQLNRAKFSANGNCGYILKPKCMCQGIFNPNSEDPLAGQMKKQLVLRIISGQQLPKPRDSMLGDRGEIIDPFVEVEVIGLPMDCCKEQTRVVDDNGFNPMWEETLVFNIGMPEIALVRFLVWDHDPIGRDFIGQRTIAFTSMMPGYRHVYLEGMEEASVFVHVAVNDVCGKVSSPGASGVQTSLELRFPSR</sequence>
<evidence type="ECO:0000256" key="8">
    <source>
        <dbReference type="ARBA" id="ARBA00022801"/>
    </source>
</evidence>
<dbReference type="PROSITE" id="PS50004">
    <property type="entry name" value="C2"/>
    <property type="match status" value="1"/>
</dbReference>
<keyword evidence="21" id="KW-1185">Reference proteome</keyword>
<comment type="subcellular location">
    <subcellularLocation>
        <location evidence="3">Cytoplasm</location>
    </subcellularLocation>
    <subcellularLocation>
        <location evidence="2">Membrane</location>
    </subcellularLocation>
</comment>
<dbReference type="Pfam" id="PF00387">
    <property type="entry name" value="PI-PLC-Y"/>
    <property type="match status" value="1"/>
</dbReference>
<keyword evidence="5" id="KW-0963">Cytoplasm</keyword>
<keyword evidence="8 15" id="KW-0378">Hydrolase</keyword>
<dbReference type="GO" id="GO:0005509">
    <property type="term" value="F:calcium ion binding"/>
    <property type="evidence" value="ECO:0007669"/>
    <property type="project" value="InterPro"/>
</dbReference>
<dbReference type="SMART" id="SM00239">
    <property type="entry name" value="C2"/>
    <property type="match status" value="1"/>
</dbReference>
<evidence type="ECO:0000256" key="12">
    <source>
        <dbReference type="ARBA" id="ARBA00023136"/>
    </source>
</evidence>
<dbReference type="PROSITE" id="PS00018">
    <property type="entry name" value="EF_HAND_1"/>
    <property type="match status" value="1"/>
</dbReference>
<keyword evidence="9" id="KW-0106">Calcium</keyword>
<keyword evidence="13" id="KW-0807">Transducer</keyword>
<reference evidence="20" key="2">
    <citation type="submission" date="2025-09" db="UniProtKB">
        <authorList>
            <consortium name="Ensembl"/>
        </authorList>
    </citation>
    <scope>IDENTIFICATION</scope>
</reference>
<dbReference type="Ensembl" id="ENSPTXT00000021363.1">
    <property type="protein sequence ID" value="ENSPTXP00000020728.1"/>
    <property type="gene ID" value="ENSPTXG00000014334.1"/>
</dbReference>
<dbReference type="GO" id="GO:0046488">
    <property type="term" value="P:phosphatidylinositol metabolic process"/>
    <property type="evidence" value="ECO:0007669"/>
    <property type="project" value="TreeGrafter"/>
</dbReference>
<organism evidence="20 21">
    <name type="scientific">Pseudonaja textilis</name>
    <name type="common">Eastern brown snake</name>
    <dbReference type="NCBI Taxonomy" id="8673"/>
    <lineage>
        <taxon>Eukaryota</taxon>
        <taxon>Metazoa</taxon>
        <taxon>Chordata</taxon>
        <taxon>Craniata</taxon>
        <taxon>Vertebrata</taxon>
        <taxon>Euteleostomi</taxon>
        <taxon>Lepidosauria</taxon>
        <taxon>Squamata</taxon>
        <taxon>Bifurcata</taxon>
        <taxon>Unidentata</taxon>
        <taxon>Episquamata</taxon>
        <taxon>Toxicofera</taxon>
        <taxon>Serpentes</taxon>
        <taxon>Colubroidea</taxon>
        <taxon>Elapidae</taxon>
        <taxon>Hydrophiinae</taxon>
        <taxon>Pseudonaja</taxon>
    </lineage>
</organism>
<dbReference type="Gene3D" id="2.30.29.30">
    <property type="entry name" value="Pleckstrin-homology domain (PH domain)/Phosphotyrosine-binding domain (PTB)"/>
    <property type="match status" value="1"/>
</dbReference>
<keyword evidence="11 15" id="KW-0443">Lipid metabolism</keyword>
<dbReference type="Pfam" id="PF00168">
    <property type="entry name" value="C2"/>
    <property type="match status" value="1"/>
</dbReference>
<evidence type="ECO:0000256" key="4">
    <source>
        <dbReference type="ARBA" id="ARBA00012368"/>
    </source>
</evidence>
<dbReference type="GO" id="GO:0016020">
    <property type="term" value="C:membrane"/>
    <property type="evidence" value="ECO:0007669"/>
    <property type="project" value="UniProtKB-SubCell"/>
</dbReference>
<evidence type="ECO:0000256" key="10">
    <source>
        <dbReference type="ARBA" id="ARBA00022963"/>
    </source>
</evidence>
<dbReference type="FunFam" id="2.60.40.150:FF:000018">
    <property type="entry name" value="Phosphoinositide phospholipase C"/>
    <property type="match status" value="1"/>
</dbReference>
<dbReference type="GO" id="GO:0004435">
    <property type="term" value="F:phosphatidylinositol-4,5-bisphosphate phospholipase C activity"/>
    <property type="evidence" value="ECO:0007669"/>
    <property type="project" value="UniProtKB-EC"/>
</dbReference>
<evidence type="ECO:0000256" key="15">
    <source>
        <dbReference type="RuleBase" id="RU361133"/>
    </source>
</evidence>
<keyword evidence="7" id="KW-0677">Repeat</keyword>
<feature type="domain" description="C2" evidence="17">
    <location>
        <begin position="656"/>
        <end position="785"/>
    </location>
</feature>
<dbReference type="InterPro" id="IPR002048">
    <property type="entry name" value="EF_hand_dom"/>
</dbReference>
<dbReference type="InterPro" id="IPR001192">
    <property type="entry name" value="PI-PLC_fam"/>
</dbReference>
<dbReference type="InterPro" id="IPR000008">
    <property type="entry name" value="C2_dom"/>
</dbReference>
<dbReference type="PANTHER" id="PTHR10336:SF166">
    <property type="entry name" value="1-PHOSPHATIDYLINOSITOL 4,5-BISPHOSPHATE PHOSPHODIESTERASE ETA-2"/>
    <property type="match status" value="1"/>
</dbReference>
<comment type="catalytic activity">
    <reaction evidence="14">
        <text>a 1,2-diacyl-sn-glycero-3-phospho-(1D-myo-inositol-4,5-bisphosphate) + H2O = 1D-myo-inositol 1,4,5-trisphosphate + a 1,2-diacyl-sn-glycerol + H(+)</text>
        <dbReference type="Rhea" id="RHEA:33179"/>
        <dbReference type="ChEBI" id="CHEBI:15377"/>
        <dbReference type="ChEBI" id="CHEBI:15378"/>
        <dbReference type="ChEBI" id="CHEBI:17815"/>
        <dbReference type="ChEBI" id="CHEBI:58456"/>
        <dbReference type="ChEBI" id="CHEBI:203600"/>
        <dbReference type="EC" id="3.1.4.11"/>
    </reaction>
    <physiologicalReaction direction="left-to-right" evidence="14">
        <dbReference type="Rhea" id="RHEA:33180"/>
    </physiologicalReaction>
</comment>
<dbReference type="SMART" id="SM00148">
    <property type="entry name" value="PLCXc"/>
    <property type="match status" value="1"/>
</dbReference>
<dbReference type="Gene3D" id="3.20.20.190">
    <property type="entry name" value="Phosphatidylinositol (PI) phosphodiesterase"/>
    <property type="match status" value="1"/>
</dbReference>
<dbReference type="FunFam" id="1.10.238.10:FF:000036">
    <property type="entry name" value="Phosphoinositide phospholipase C"/>
    <property type="match status" value="1"/>
</dbReference>
<evidence type="ECO:0000256" key="14">
    <source>
        <dbReference type="ARBA" id="ARBA00023674"/>
    </source>
</evidence>
<keyword evidence="10 15" id="KW-0442">Lipid degradation</keyword>
<dbReference type="GO" id="GO:0051209">
    <property type="term" value="P:release of sequestered calcium ion into cytosol"/>
    <property type="evidence" value="ECO:0007669"/>
    <property type="project" value="TreeGrafter"/>
</dbReference>
<dbReference type="InterPro" id="IPR011992">
    <property type="entry name" value="EF-hand-dom_pair"/>
</dbReference>
<dbReference type="InterPro" id="IPR001849">
    <property type="entry name" value="PH_domain"/>
</dbReference>
<evidence type="ECO:0000313" key="20">
    <source>
        <dbReference type="Ensembl" id="ENSPTXP00000020728.1"/>
    </source>
</evidence>
<dbReference type="PANTHER" id="PTHR10336">
    <property type="entry name" value="PHOSPHOINOSITIDE-SPECIFIC PHOSPHOLIPASE C FAMILY PROTEIN"/>
    <property type="match status" value="1"/>
</dbReference>
<protein>
    <recommendedName>
        <fullName evidence="4 15">Phosphoinositide phospholipase C</fullName>
        <ecNumber evidence="4 15">3.1.4.11</ecNumber>
    </recommendedName>
</protein>
<dbReference type="FunFam" id="1.10.238.10:FF:000005">
    <property type="entry name" value="Phosphoinositide phospholipase C"/>
    <property type="match status" value="1"/>
</dbReference>
<evidence type="ECO:0000259" key="19">
    <source>
        <dbReference type="PROSITE" id="PS50222"/>
    </source>
</evidence>
<dbReference type="InterPro" id="IPR001711">
    <property type="entry name" value="PLipase_C_Pinositol-sp_Y"/>
</dbReference>